<feature type="domain" description="UDENN" evidence="3">
    <location>
        <begin position="35"/>
        <end position="568"/>
    </location>
</feature>
<gene>
    <name evidence="4" type="ORF">EXIGLDRAFT_842470</name>
</gene>
<sequence>MTAKLGPAELDIGVDGGIQHSLDPGKLVAMRRWILCIAIVNFDIDTGPIVDQMYPSASLDAGLKENIAFSSFPDASSAESRTEIHSFRVRHAAGGALETTTVQDGFMYGFAYFLQRRDQALKRGFLQRSVVILTHLPYPSLFTVVISKLAPLYFEHGTAMLETACHNIANWSAPHPGSTVEVGFLGGVYAVAIPQGPDDPQFIETSSFGVQFDAHQHILASIPPLTTLPSSLQSPGSPTFTMAASQTPSILSLCRSFLPSLWSIWECLILCEPILVFAPSPSLSSVLIWWFRDFIRPLPLAFDFRPYFTIHDHDFPDFVPRAKMKGVATSKSAAYASPPKSGVVIGVTNPFFESACSHWPHVISLSAEVAAPNAITKAQTMSRSTSHKGRERGSVRSMLAPTDGPSKSRSMFDFSLSSLSHARTPPTSVQSQQTHVGPAPGWYTKTHARYISKDRAFIAQLEAAVAKGGIAEVEGSWAIRQHFSNRTTAMLAPLNRYLTSLIPPAGKGARLRPFNDADFFTSLETHGSALTFRSSAKRRAFYERWMRTLAFGAWLAQAEERIVGSGVLRQ</sequence>
<organism evidence="4 5">
    <name type="scientific">Exidia glandulosa HHB12029</name>
    <dbReference type="NCBI Taxonomy" id="1314781"/>
    <lineage>
        <taxon>Eukaryota</taxon>
        <taxon>Fungi</taxon>
        <taxon>Dikarya</taxon>
        <taxon>Basidiomycota</taxon>
        <taxon>Agaricomycotina</taxon>
        <taxon>Agaricomycetes</taxon>
        <taxon>Auriculariales</taxon>
        <taxon>Exidiaceae</taxon>
        <taxon>Exidia</taxon>
    </lineage>
</organism>
<dbReference type="InterPro" id="IPR037516">
    <property type="entry name" value="Tripartite_DENN"/>
</dbReference>
<dbReference type="InParanoid" id="A0A165DAT4"/>
<reference evidence="4 5" key="1">
    <citation type="journal article" date="2016" name="Mol. Biol. Evol.">
        <title>Comparative Genomics of Early-Diverging Mushroom-Forming Fungi Provides Insights into the Origins of Lignocellulose Decay Capabilities.</title>
        <authorList>
            <person name="Nagy L.G."/>
            <person name="Riley R."/>
            <person name="Tritt A."/>
            <person name="Adam C."/>
            <person name="Daum C."/>
            <person name="Floudas D."/>
            <person name="Sun H."/>
            <person name="Yadav J.S."/>
            <person name="Pangilinan J."/>
            <person name="Larsson K.H."/>
            <person name="Matsuura K."/>
            <person name="Barry K."/>
            <person name="Labutti K."/>
            <person name="Kuo R."/>
            <person name="Ohm R.A."/>
            <person name="Bhattacharya S.S."/>
            <person name="Shirouzu T."/>
            <person name="Yoshinaga Y."/>
            <person name="Martin F.M."/>
            <person name="Grigoriev I.V."/>
            <person name="Hibbett D.S."/>
        </authorList>
    </citation>
    <scope>NUCLEOTIDE SEQUENCE [LARGE SCALE GENOMIC DNA]</scope>
    <source>
        <strain evidence="4 5">HHB12029</strain>
    </source>
</reference>
<dbReference type="OrthoDB" id="10265409at2759"/>
<dbReference type="AlphaFoldDB" id="A0A165DAT4"/>
<evidence type="ECO:0000256" key="1">
    <source>
        <dbReference type="ARBA" id="ARBA00007159"/>
    </source>
</evidence>
<protein>
    <submittedName>
        <fullName evidence="4">DUF1630-domain-containing protein</fullName>
    </submittedName>
</protein>
<proteinExistence type="inferred from homology"/>
<name>A0A165DAT4_EXIGL</name>
<dbReference type="GO" id="GO:0005085">
    <property type="term" value="F:guanyl-nucleotide exchange factor activity"/>
    <property type="evidence" value="ECO:0007669"/>
    <property type="project" value="InterPro"/>
</dbReference>
<dbReference type="GO" id="GO:0055037">
    <property type="term" value="C:recycling endosome"/>
    <property type="evidence" value="ECO:0007669"/>
    <property type="project" value="TreeGrafter"/>
</dbReference>
<dbReference type="PROSITE" id="PS50211">
    <property type="entry name" value="DENN"/>
    <property type="match status" value="1"/>
</dbReference>
<comment type="similarity">
    <text evidence="1">Belongs to the DENND6 family.</text>
</comment>
<evidence type="ECO:0000256" key="2">
    <source>
        <dbReference type="SAM" id="MobiDB-lite"/>
    </source>
</evidence>
<evidence type="ECO:0000313" key="4">
    <source>
        <dbReference type="EMBL" id="KZV84127.1"/>
    </source>
</evidence>
<dbReference type="Proteomes" id="UP000077266">
    <property type="component" value="Unassembled WGS sequence"/>
</dbReference>
<dbReference type="PANTHER" id="PTHR13677">
    <property type="entry name" value="LD41638P"/>
    <property type="match status" value="1"/>
</dbReference>
<feature type="region of interest" description="Disordered" evidence="2">
    <location>
        <begin position="377"/>
        <end position="408"/>
    </location>
</feature>
<dbReference type="PANTHER" id="PTHR13677:SF0">
    <property type="entry name" value="LD41638P"/>
    <property type="match status" value="1"/>
</dbReference>
<keyword evidence="5" id="KW-1185">Reference proteome</keyword>
<accession>A0A165DAT4</accession>
<evidence type="ECO:0000313" key="5">
    <source>
        <dbReference type="Proteomes" id="UP000077266"/>
    </source>
</evidence>
<evidence type="ECO:0000259" key="3">
    <source>
        <dbReference type="PROSITE" id="PS50211"/>
    </source>
</evidence>
<dbReference type="EMBL" id="KV426240">
    <property type="protein sequence ID" value="KZV84127.1"/>
    <property type="molecule type" value="Genomic_DNA"/>
</dbReference>
<dbReference type="InterPro" id="IPR024224">
    <property type="entry name" value="DENND6"/>
</dbReference>